<gene>
    <name evidence="6" type="ORF">GCU69_22425</name>
</gene>
<dbReference type="SUPFAM" id="SSF46689">
    <property type="entry name" value="Homeodomain-like"/>
    <property type="match status" value="1"/>
</dbReference>
<dbReference type="PRINTS" id="PR00455">
    <property type="entry name" value="HTHTETR"/>
</dbReference>
<sequence length="215" mass="23294">MAGLRAVQKEMTRKLLLSTALELFQAKGYAATTVNDIAKAAETTRVTFYAYFQSRSDLARALIGELNEMLGRGESRRHGPTASALAAAVREGTHTSLANWLDERSRQWEAVRPYVNVTIEASLVDPELRGLADACFEEVVADIEEGLGQAGRFAPATRRARAQLAFAQLHHAARNWAEGRWGLDRAELVAVLAESWAGVLTDGAERTGGAGRAGD</sequence>
<proteinExistence type="predicted"/>
<reference evidence="6 7" key="1">
    <citation type="submission" date="2019-10" db="EMBL/GenBank/DDBJ databases">
        <title>Streptomyces tenebrisbrunneis sp.nov., an endogenous actinomycete isolated from of Lycium ruthenicum.</title>
        <authorList>
            <person name="Ma L."/>
        </authorList>
    </citation>
    <scope>NUCLEOTIDE SEQUENCE [LARGE SCALE GENOMIC DNA]</scope>
    <source>
        <strain evidence="6 7">TRM 66187</strain>
    </source>
</reference>
<organism evidence="6 7">
    <name type="scientific">Streptomyces lycii</name>
    <dbReference type="NCBI Taxonomy" id="2654337"/>
    <lineage>
        <taxon>Bacteria</taxon>
        <taxon>Bacillati</taxon>
        <taxon>Actinomycetota</taxon>
        <taxon>Actinomycetes</taxon>
        <taxon>Kitasatosporales</taxon>
        <taxon>Streptomycetaceae</taxon>
        <taxon>Streptomyces</taxon>
    </lineage>
</organism>
<dbReference type="InterPro" id="IPR009057">
    <property type="entry name" value="Homeodomain-like_sf"/>
</dbReference>
<evidence type="ECO:0000256" key="2">
    <source>
        <dbReference type="ARBA" id="ARBA00023125"/>
    </source>
</evidence>
<evidence type="ECO:0000313" key="6">
    <source>
        <dbReference type="EMBL" id="KAF4406926.1"/>
    </source>
</evidence>
<feature type="domain" description="HTH tetR-type" evidence="5">
    <location>
        <begin position="10"/>
        <end position="70"/>
    </location>
</feature>
<name>A0ABQ7FGH0_9ACTN</name>
<keyword evidence="2 4" id="KW-0238">DNA-binding</keyword>
<evidence type="ECO:0000259" key="5">
    <source>
        <dbReference type="PROSITE" id="PS50977"/>
    </source>
</evidence>
<dbReference type="EMBL" id="WHPN01000344">
    <property type="protein sequence ID" value="KAF4406926.1"/>
    <property type="molecule type" value="Genomic_DNA"/>
</dbReference>
<protein>
    <submittedName>
        <fullName evidence="6">TetR/AcrR family transcriptional regulator</fullName>
    </submittedName>
</protein>
<keyword evidence="7" id="KW-1185">Reference proteome</keyword>
<dbReference type="Gene3D" id="1.10.357.10">
    <property type="entry name" value="Tetracycline Repressor, domain 2"/>
    <property type="match status" value="1"/>
</dbReference>
<dbReference type="PANTHER" id="PTHR30055">
    <property type="entry name" value="HTH-TYPE TRANSCRIPTIONAL REGULATOR RUTR"/>
    <property type="match status" value="1"/>
</dbReference>
<dbReference type="PROSITE" id="PS50977">
    <property type="entry name" value="HTH_TETR_2"/>
    <property type="match status" value="1"/>
</dbReference>
<feature type="DNA-binding region" description="H-T-H motif" evidence="4">
    <location>
        <begin position="33"/>
        <end position="52"/>
    </location>
</feature>
<keyword evidence="1" id="KW-0805">Transcription regulation</keyword>
<evidence type="ECO:0000256" key="1">
    <source>
        <dbReference type="ARBA" id="ARBA00023015"/>
    </source>
</evidence>
<dbReference type="InterPro" id="IPR001647">
    <property type="entry name" value="HTH_TetR"/>
</dbReference>
<keyword evidence="3" id="KW-0804">Transcription</keyword>
<dbReference type="Pfam" id="PF00440">
    <property type="entry name" value="TetR_N"/>
    <property type="match status" value="1"/>
</dbReference>
<evidence type="ECO:0000313" key="7">
    <source>
        <dbReference type="Proteomes" id="UP000621266"/>
    </source>
</evidence>
<accession>A0ABQ7FGH0</accession>
<dbReference type="Proteomes" id="UP000621266">
    <property type="component" value="Unassembled WGS sequence"/>
</dbReference>
<evidence type="ECO:0000256" key="3">
    <source>
        <dbReference type="ARBA" id="ARBA00023163"/>
    </source>
</evidence>
<dbReference type="InterPro" id="IPR050109">
    <property type="entry name" value="HTH-type_TetR-like_transc_reg"/>
</dbReference>
<comment type="caution">
    <text evidence="6">The sequence shown here is derived from an EMBL/GenBank/DDBJ whole genome shotgun (WGS) entry which is preliminary data.</text>
</comment>
<dbReference type="RefSeq" id="WP_156206984.1">
    <property type="nucleotide sequence ID" value="NZ_WHPN01000344.1"/>
</dbReference>
<evidence type="ECO:0000256" key="4">
    <source>
        <dbReference type="PROSITE-ProRule" id="PRU00335"/>
    </source>
</evidence>
<dbReference type="PANTHER" id="PTHR30055:SF238">
    <property type="entry name" value="MYCOFACTOCIN BIOSYNTHESIS TRANSCRIPTIONAL REGULATOR MFTR-RELATED"/>
    <property type="match status" value="1"/>
</dbReference>